<dbReference type="EMBL" id="CP001100">
    <property type="protein sequence ID" value="ACF14428.1"/>
    <property type="molecule type" value="Genomic_DNA"/>
</dbReference>
<gene>
    <name evidence="2" type="ordered locus">Ctha_1974</name>
</gene>
<dbReference type="RefSeq" id="WP_012500511.1">
    <property type="nucleotide sequence ID" value="NC_011026.1"/>
</dbReference>
<dbReference type="AlphaFoldDB" id="B3QUS7"/>
<evidence type="ECO:0000313" key="3">
    <source>
        <dbReference type="Proteomes" id="UP000001208"/>
    </source>
</evidence>
<reference evidence="2 3" key="1">
    <citation type="submission" date="2008-06" db="EMBL/GenBank/DDBJ databases">
        <title>Complete sequence of Chloroherpeton thalassium ATCC 35110.</title>
        <authorList>
            <consortium name="US DOE Joint Genome Institute"/>
            <person name="Lucas S."/>
            <person name="Copeland A."/>
            <person name="Lapidus A."/>
            <person name="Glavina del Rio T."/>
            <person name="Dalin E."/>
            <person name="Tice H."/>
            <person name="Bruce D."/>
            <person name="Goodwin L."/>
            <person name="Pitluck S."/>
            <person name="Schmutz J."/>
            <person name="Larimer F."/>
            <person name="Land M."/>
            <person name="Hauser L."/>
            <person name="Kyrpides N."/>
            <person name="Mikhailova N."/>
            <person name="Liu Z."/>
            <person name="Li T."/>
            <person name="Zhao F."/>
            <person name="Overmann J."/>
            <person name="Bryant D.A."/>
            <person name="Richardson P."/>
        </authorList>
    </citation>
    <scope>NUCLEOTIDE SEQUENCE [LARGE SCALE GENOMIC DNA]</scope>
    <source>
        <strain evidence="3">ATCC 35110 / GB-78</strain>
    </source>
</reference>
<evidence type="ECO:0000259" key="1">
    <source>
        <dbReference type="Pfam" id="PF14361"/>
    </source>
</evidence>
<sequence length="173" mass="20583">MLYNRFIRVIEDHAESLTEQWIKEVRTNPSTPSYAKLSKEDLHDMVYDIYSKLGYWVKKEESSLKEIAEHFLLTGRKRAQEGYKLSEVVYANILARVVLWQYITDEGIVSEGIDLNRAFEFSQRLSYFFDKAIYFITVGFESTHIEEHKLREEGGFFDKVFDTFRIWLIRDIS</sequence>
<dbReference type="Proteomes" id="UP000001208">
    <property type="component" value="Chromosome"/>
</dbReference>
<dbReference type="eggNOG" id="ENOG50335AW">
    <property type="taxonomic scope" value="Bacteria"/>
</dbReference>
<feature type="domain" description="RsbT co-antagonist protein RsbRD N-terminal" evidence="1">
    <location>
        <begin position="16"/>
        <end position="144"/>
    </location>
</feature>
<name>B3QUS7_CHLT3</name>
<accession>B3QUS7</accession>
<protein>
    <recommendedName>
        <fullName evidence="1">RsbT co-antagonist protein RsbRD N-terminal domain-containing protein</fullName>
    </recommendedName>
</protein>
<dbReference type="InterPro" id="IPR025751">
    <property type="entry name" value="RsbRD_N_dom"/>
</dbReference>
<evidence type="ECO:0000313" key="2">
    <source>
        <dbReference type="EMBL" id="ACF14428.1"/>
    </source>
</evidence>
<keyword evidence="3" id="KW-1185">Reference proteome</keyword>
<dbReference type="KEGG" id="cts:Ctha_1974"/>
<dbReference type="Pfam" id="PF14361">
    <property type="entry name" value="RsbRD_N"/>
    <property type="match status" value="1"/>
</dbReference>
<dbReference type="STRING" id="517418.Ctha_1974"/>
<dbReference type="Gene3D" id="1.10.490.70">
    <property type="entry name" value="Histidine kinase N-terminal domain"/>
    <property type="match status" value="1"/>
</dbReference>
<organism evidence="2 3">
    <name type="scientific">Chloroherpeton thalassium (strain ATCC 35110 / GB-78)</name>
    <dbReference type="NCBI Taxonomy" id="517418"/>
    <lineage>
        <taxon>Bacteria</taxon>
        <taxon>Pseudomonadati</taxon>
        <taxon>Chlorobiota</taxon>
        <taxon>Chlorobiia</taxon>
        <taxon>Chlorobiales</taxon>
        <taxon>Chloroherpetonaceae</taxon>
        <taxon>Chloroherpeton</taxon>
    </lineage>
</organism>
<proteinExistence type="predicted"/>
<dbReference type="HOGENOM" id="CLU_1561444_0_0_10"/>